<dbReference type="InterPro" id="IPR022631">
    <property type="entry name" value="ADOMET_SYNTHASE_CS"/>
</dbReference>
<evidence type="ECO:0000256" key="2">
    <source>
        <dbReference type="ARBA" id="ARBA00001958"/>
    </source>
</evidence>
<keyword evidence="10" id="KW-0067">ATP-binding</keyword>
<dbReference type="PROSITE" id="PS00376">
    <property type="entry name" value="ADOMET_SYNTHASE_1"/>
    <property type="match status" value="1"/>
</dbReference>
<name>A0A1S6ILU3_9LACT</name>
<dbReference type="OrthoDB" id="9801686at2"/>
<dbReference type="PANTHER" id="PTHR11964">
    <property type="entry name" value="S-ADENOSYLMETHIONINE SYNTHETASE"/>
    <property type="match status" value="1"/>
</dbReference>
<dbReference type="STRING" id="708126.BW727_100109"/>
<evidence type="ECO:0000256" key="6">
    <source>
        <dbReference type="ARBA" id="ARBA00022563"/>
    </source>
</evidence>
<feature type="domain" description="S-adenosylmethionine synthetase N-terminal" evidence="16">
    <location>
        <begin position="4"/>
        <end position="91"/>
    </location>
</feature>
<evidence type="ECO:0000256" key="4">
    <source>
        <dbReference type="ARBA" id="ARBA00009685"/>
    </source>
</evidence>
<dbReference type="GO" id="GO:0005737">
    <property type="term" value="C:cytoplasm"/>
    <property type="evidence" value="ECO:0007669"/>
    <property type="project" value="UniProtKB-SubCell"/>
</dbReference>
<dbReference type="GO" id="GO:0006556">
    <property type="term" value="P:S-adenosylmethionine biosynthetic process"/>
    <property type="evidence" value="ECO:0007669"/>
    <property type="project" value="UniProtKB-UniRule"/>
</dbReference>
<organism evidence="19 20">
    <name type="scientific">Jeotgalibaca dankookensis</name>
    <dbReference type="NCBI Taxonomy" id="708126"/>
    <lineage>
        <taxon>Bacteria</taxon>
        <taxon>Bacillati</taxon>
        <taxon>Bacillota</taxon>
        <taxon>Bacilli</taxon>
        <taxon>Lactobacillales</taxon>
        <taxon>Carnobacteriaceae</taxon>
        <taxon>Jeotgalibaca</taxon>
    </lineage>
</organism>
<evidence type="ECO:0000256" key="14">
    <source>
        <dbReference type="RuleBase" id="RU000542"/>
    </source>
</evidence>
<evidence type="ECO:0000313" key="20">
    <source>
        <dbReference type="Proteomes" id="UP000188993"/>
    </source>
</evidence>
<dbReference type="Pfam" id="PF02772">
    <property type="entry name" value="S-AdoMet_synt_M"/>
    <property type="match status" value="1"/>
</dbReference>
<comment type="subunit">
    <text evidence="14">Homotetramer.</text>
</comment>
<dbReference type="SUPFAM" id="SSF55973">
    <property type="entry name" value="S-adenosylmethionine synthetase"/>
    <property type="match status" value="3"/>
</dbReference>
<keyword evidence="7 19" id="KW-0808">Transferase</keyword>
<dbReference type="InterPro" id="IPR022628">
    <property type="entry name" value="S-AdoMet_synt_N"/>
</dbReference>
<comment type="pathway">
    <text evidence="3">Amino-acid biosynthesis; S-adenosyl-L-methionine biosynthesis; S-adenosyl-L-methionine from L-methionine: step 1/1.</text>
</comment>
<dbReference type="KEGG" id="jda:BW727_100109"/>
<dbReference type="EMBL" id="CP019728">
    <property type="protein sequence ID" value="AQS52519.1"/>
    <property type="molecule type" value="Genomic_DNA"/>
</dbReference>
<evidence type="ECO:0000256" key="11">
    <source>
        <dbReference type="ARBA" id="ARBA00022842"/>
    </source>
</evidence>
<dbReference type="CDD" id="cd18079">
    <property type="entry name" value="S-AdoMet_synt"/>
    <property type="match status" value="1"/>
</dbReference>
<evidence type="ECO:0000256" key="12">
    <source>
        <dbReference type="ARBA" id="ARBA00022958"/>
    </source>
</evidence>
<reference evidence="19 20" key="1">
    <citation type="journal article" date="2014" name="Int. J. Syst. Evol. Microbiol.">
        <title>Jeotgalibaca dankookensis gen. nov., sp. nov., a member of the family Carnobacteriaceae, isolated from seujeot (Korean traditional food).</title>
        <authorList>
            <person name="Lee D.G."/>
            <person name="Trujillo M.E."/>
            <person name="Kang H."/>
            <person name="Ahn T.Y."/>
        </authorList>
    </citation>
    <scope>NUCLEOTIDE SEQUENCE [LARGE SCALE GENOMIC DNA]</scope>
    <source>
        <strain evidence="19 20">EX-07</strain>
    </source>
</reference>
<dbReference type="PROSITE" id="PS00377">
    <property type="entry name" value="ADOMET_SYNTHASE_2"/>
    <property type="match status" value="1"/>
</dbReference>
<comment type="similarity">
    <text evidence="4 15">Belongs to the AdoMet synthase family.</text>
</comment>
<dbReference type="RefSeq" id="WP_062467883.1">
    <property type="nucleotide sequence ID" value="NZ_BBYN01000005.1"/>
</dbReference>
<keyword evidence="9" id="KW-0547">Nucleotide-binding</keyword>
<dbReference type="GO" id="GO:0004478">
    <property type="term" value="F:methionine adenosyltransferase activity"/>
    <property type="evidence" value="ECO:0007669"/>
    <property type="project" value="UniProtKB-UniRule"/>
</dbReference>
<dbReference type="NCBIfam" id="TIGR01034">
    <property type="entry name" value="metK"/>
    <property type="match status" value="1"/>
</dbReference>
<evidence type="ECO:0000256" key="7">
    <source>
        <dbReference type="ARBA" id="ARBA00022679"/>
    </source>
</evidence>
<dbReference type="GO" id="GO:0046872">
    <property type="term" value="F:metal ion binding"/>
    <property type="evidence" value="ECO:0007669"/>
    <property type="project" value="UniProtKB-KW"/>
</dbReference>
<feature type="domain" description="S-adenosylmethionine synthetase central" evidence="17">
    <location>
        <begin position="114"/>
        <end position="230"/>
    </location>
</feature>
<keyword evidence="6" id="KW-0554">One-carbon metabolism</keyword>
<keyword evidence="20" id="KW-1185">Reference proteome</keyword>
<evidence type="ECO:0000256" key="5">
    <source>
        <dbReference type="ARBA" id="ARBA00012828"/>
    </source>
</evidence>
<dbReference type="InterPro" id="IPR002133">
    <property type="entry name" value="S-AdoMet_synthetase"/>
</dbReference>
<comment type="subcellular location">
    <subcellularLocation>
        <location evidence="14">Cytoplasm</location>
    </subcellularLocation>
</comment>
<dbReference type="InterPro" id="IPR022636">
    <property type="entry name" value="S-AdoMet_synthetase_sfam"/>
</dbReference>
<dbReference type="GO" id="GO:0006730">
    <property type="term" value="P:one-carbon metabolic process"/>
    <property type="evidence" value="ECO:0007669"/>
    <property type="project" value="UniProtKB-KW"/>
</dbReference>
<evidence type="ECO:0000259" key="16">
    <source>
        <dbReference type="Pfam" id="PF00438"/>
    </source>
</evidence>
<dbReference type="AlphaFoldDB" id="A0A1S6ILU3"/>
<dbReference type="InterPro" id="IPR022629">
    <property type="entry name" value="S-AdoMet_synt_central"/>
</dbReference>
<evidence type="ECO:0000256" key="13">
    <source>
        <dbReference type="NCBIfam" id="TIGR01034"/>
    </source>
</evidence>
<dbReference type="InterPro" id="IPR022630">
    <property type="entry name" value="S-AdoMet_synt_C"/>
</dbReference>
<keyword evidence="8 14" id="KW-0479">Metal-binding</keyword>
<evidence type="ECO:0000256" key="1">
    <source>
        <dbReference type="ARBA" id="ARBA00001946"/>
    </source>
</evidence>
<evidence type="ECO:0000256" key="3">
    <source>
        <dbReference type="ARBA" id="ARBA00005224"/>
    </source>
</evidence>
<comment type="cofactor">
    <cofactor evidence="2">
        <name>K(+)</name>
        <dbReference type="ChEBI" id="CHEBI:29103"/>
    </cofactor>
</comment>
<evidence type="ECO:0000256" key="15">
    <source>
        <dbReference type="RuleBase" id="RU004462"/>
    </source>
</evidence>
<keyword evidence="12 14" id="KW-0630">Potassium</keyword>
<dbReference type="UniPathway" id="UPA00315">
    <property type="reaction ID" value="UER00080"/>
</dbReference>
<evidence type="ECO:0000259" key="17">
    <source>
        <dbReference type="Pfam" id="PF02772"/>
    </source>
</evidence>
<feature type="domain" description="S-adenosylmethionine synthetase C-terminal" evidence="18">
    <location>
        <begin position="232"/>
        <end position="369"/>
    </location>
</feature>
<dbReference type="Pfam" id="PF02773">
    <property type="entry name" value="S-AdoMet_synt_C"/>
    <property type="match status" value="1"/>
</dbReference>
<evidence type="ECO:0000256" key="8">
    <source>
        <dbReference type="ARBA" id="ARBA00022723"/>
    </source>
</evidence>
<dbReference type="PIRSF" id="PIRSF000497">
    <property type="entry name" value="MAT"/>
    <property type="match status" value="1"/>
</dbReference>
<keyword evidence="11 14" id="KW-0460">Magnesium</keyword>
<dbReference type="GO" id="GO:0005524">
    <property type="term" value="F:ATP binding"/>
    <property type="evidence" value="ECO:0007669"/>
    <property type="project" value="UniProtKB-KW"/>
</dbReference>
<dbReference type="Pfam" id="PF00438">
    <property type="entry name" value="S-AdoMet_synt_N"/>
    <property type="match status" value="1"/>
</dbReference>
<evidence type="ECO:0000256" key="9">
    <source>
        <dbReference type="ARBA" id="ARBA00022741"/>
    </source>
</evidence>
<protein>
    <recommendedName>
        <fullName evidence="5 13">Methionine adenosyltransferase</fullName>
        <ecNumber evidence="5 13">2.5.1.6</ecNumber>
    </recommendedName>
</protein>
<evidence type="ECO:0000313" key="19">
    <source>
        <dbReference type="EMBL" id="AQS52519.1"/>
    </source>
</evidence>
<dbReference type="EC" id="2.5.1.6" evidence="5 13"/>
<comment type="cofactor">
    <cofactor evidence="1">
        <name>Mg(2+)</name>
        <dbReference type="ChEBI" id="CHEBI:18420"/>
    </cofactor>
</comment>
<accession>A0A1S6ILU3</accession>
<dbReference type="Proteomes" id="UP000188993">
    <property type="component" value="Chromosome"/>
</dbReference>
<evidence type="ECO:0000259" key="18">
    <source>
        <dbReference type="Pfam" id="PF02773"/>
    </source>
</evidence>
<sequence>MTIIKTAESVCEGHPDKLCDQISDAILDEALSLDNQSRVACEVMITKGHVFIAGEITCNTKIGIRQVIRRVLESCGYDARKLKIHVHIQKQSKDIQDGVDIALEVREGSQHDELGAGDQGTVYGYATNETYDRLPMPLSYAHQLCQRLDSARWLGTIEGIHSDGKSQVSVEYKDGKPKRIAAIVISIQHDEAKNIDQLKQEVKSHVILPVVRQDLLDEDTLILINPSGRFVIGGPDADTGLTGRKIMVDTYGGLGAHGGGAFSGKDPTKVDRSGAYMARHIARQVIDENLAEKCEIAISYAIGKAEPVAISVNTFGTGKLSDDKLKEIILVSYDLSPKGIIDYLNLRYVKYQRTACYGHFNSSRFTWEQTAHKKLTKEGIINGDEAIIS</sequence>
<dbReference type="Gene3D" id="3.30.300.10">
    <property type="match status" value="3"/>
</dbReference>
<gene>
    <name evidence="19" type="primary">metK_1</name>
    <name evidence="19" type="ORF">BW727_100109</name>
</gene>
<evidence type="ECO:0000256" key="10">
    <source>
        <dbReference type="ARBA" id="ARBA00022840"/>
    </source>
</evidence>
<dbReference type="FunFam" id="3.30.300.10:FF:000003">
    <property type="entry name" value="S-adenosylmethionine synthase"/>
    <property type="match status" value="1"/>
</dbReference>
<proteinExistence type="inferred from homology"/>